<comment type="caution">
    <text evidence="1">The sequence shown here is derived from an EMBL/GenBank/DDBJ whole genome shotgun (WGS) entry which is preliminary data.</text>
</comment>
<dbReference type="Proteomes" id="UP000499080">
    <property type="component" value="Unassembled WGS sequence"/>
</dbReference>
<gene>
    <name evidence="1" type="ORF">AVEN_146940_1</name>
</gene>
<keyword evidence="2" id="KW-1185">Reference proteome</keyword>
<sequence>MGALLTVALVAGEEHLVDSLAELGLIEVWTEIGFNVGAGNILIPLTDTSVYVITEGGYAAAGIAASTTIGSSLAGGIVKYMTKSALKAAINQGSLRFWANIHSRKPIKSPHLIQDIIHETLQEISQQIGLECFRCNKQRNQSTE</sequence>
<organism evidence="1 2">
    <name type="scientific">Araneus ventricosus</name>
    <name type="common">Orbweaver spider</name>
    <name type="synonym">Epeira ventricosa</name>
    <dbReference type="NCBI Taxonomy" id="182803"/>
    <lineage>
        <taxon>Eukaryota</taxon>
        <taxon>Metazoa</taxon>
        <taxon>Ecdysozoa</taxon>
        <taxon>Arthropoda</taxon>
        <taxon>Chelicerata</taxon>
        <taxon>Arachnida</taxon>
        <taxon>Araneae</taxon>
        <taxon>Araneomorphae</taxon>
        <taxon>Entelegynae</taxon>
        <taxon>Araneoidea</taxon>
        <taxon>Araneidae</taxon>
        <taxon>Araneus</taxon>
    </lineage>
</organism>
<evidence type="ECO:0000313" key="2">
    <source>
        <dbReference type="Proteomes" id="UP000499080"/>
    </source>
</evidence>
<accession>A0A4Y2M203</accession>
<protein>
    <submittedName>
        <fullName evidence="1">Uncharacterized protein</fullName>
    </submittedName>
</protein>
<dbReference type="OrthoDB" id="10587959at2759"/>
<dbReference type="EMBL" id="BGPR01006686">
    <property type="protein sequence ID" value="GBN21055.1"/>
    <property type="molecule type" value="Genomic_DNA"/>
</dbReference>
<dbReference type="AlphaFoldDB" id="A0A4Y2M203"/>
<proteinExistence type="predicted"/>
<reference evidence="1 2" key="1">
    <citation type="journal article" date="2019" name="Sci. Rep.">
        <title>Orb-weaving spider Araneus ventricosus genome elucidates the spidroin gene catalogue.</title>
        <authorList>
            <person name="Kono N."/>
            <person name="Nakamura H."/>
            <person name="Ohtoshi R."/>
            <person name="Moran D.A.P."/>
            <person name="Shinohara A."/>
            <person name="Yoshida Y."/>
            <person name="Fujiwara M."/>
            <person name="Mori M."/>
            <person name="Tomita M."/>
            <person name="Arakawa K."/>
        </authorList>
    </citation>
    <scope>NUCLEOTIDE SEQUENCE [LARGE SCALE GENOMIC DNA]</scope>
</reference>
<name>A0A4Y2M203_ARAVE</name>
<evidence type="ECO:0000313" key="1">
    <source>
        <dbReference type="EMBL" id="GBN21055.1"/>
    </source>
</evidence>